<evidence type="ECO:0000259" key="5">
    <source>
        <dbReference type="PROSITE" id="PS50089"/>
    </source>
</evidence>
<feature type="region of interest" description="Disordered" evidence="4">
    <location>
        <begin position="110"/>
        <end position="249"/>
    </location>
</feature>
<proteinExistence type="predicted"/>
<protein>
    <submittedName>
        <fullName evidence="6">Apoptosis inhibitor 1</fullName>
    </submittedName>
</protein>
<gene>
    <name evidence="6" type="ORF">KUF71_010787</name>
</gene>
<feature type="domain" description="RING-type" evidence="5">
    <location>
        <begin position="828"/>
        <end position="871"/>
    </location>
</feature>
<dbReference type="InterPro" id="IPR001841">
    <property type="entry name" value="Znf_RING"/>
</dbReference>
<organism evidence="6 7">
    <name type="scientific">Frankliniella fusca</name>
    <dbReference type="NCBI Taxonomy" id="407009"/>
    <lineage>
        <taxon>Eukaryota</taxon>
        <taxon>Metazoa</taxon>
        <taxon>Ecdysozoa</taxon>
        <taxon>Arthropoda</taxon>
        <taxon>Hexapoda</taxon>
        <taxon>Insecta</taxon>
        <taxon>Pterygota</taxon>
        <taxon>Neoptera</taxon>
        <taxon>Paraneoptera</taxon>
        <taxon>Thysanoptera</taxon>
        <taxon>Terebrantia</taxon>
        <taxon>Thripoidea</taxon>
        <taxon>Thripidae</taxon>
        <taxon>Frankliniella</taxon>
    </lineage>
</organism>
<dbReference type="SUPFAM" id="SSF57850">
    <property type="entry name" value="RING/U-box"/>
    <property type="match status" value="1"/>
</dbReference>
<feature type="compositionally biased region" description="Polar residues" evidence="4">
    <location>
        <begin position="276"/>
        <end position="287"/>
    </location>
</feature>
<sequence length="882" mass="98422">MERQRKYFLVEKSVVVEYDSISNPGRPPVYSYQREANFDYSVKPAEAATERRYDMEHIEDRRQYRGGSPGWEFSGASSYSDHRRTDYVHSHFVTASAPSEDRIRYAVQMSKERQHQKFRGQSPEREIIGSCSYSSEANRAVNVPPRAESAVRPYEGGYPAPKIPGERPIRGRSPESDYSGPSAYSSEQKRAENVLPRSESAVRPVDDSYPVPKIPGERHSRGRSPESNYSGPSAFSSEQKRVDNVLPRAESAVRPLEDTYPVLKISEERPYRRLSPESNYSGPSAFSSEPKRVDNVLPRSESAVRPIDGSYPVPKIPGERHHRGCSPGSEYGAPLAYSSDLIRADHILPRSESASRPFEGSNPLPKIPGERHSRGHSPGSGYGGPLAYSSEPKRADNVLPRSESALRPTKGSYPMPKIPGERHSRGYSPGSEYGARSASDPNRANHILPRSESAVRPIEGSYSVVPKIPGERHSRGHSRGSEYGSPSAYSFEQKRAYDVLPLSKSAVRPGSYSVSKIPGERPFRDRSPESDYSGPPAYSSELKRADNVLPRSESAVRPIDGSNPVPKIPGERQYRGRSPGSKHVGLSAYSSEPKRSLPRSESAVRRFDGGYPVPKIPGERHYRGRSPESEFTSDYRKDDDYDLPLSGMRNRIYEETPVQKEVGRSHHEVLRTSERLQQRRLRAQPDSENSDIDDPPPPAKTNKKEPANDNKTLSEIAELLANPGPSKKAPAKKKRAKKTGRSKKKTVESEEEDEEEGKGSSVEENQMAGPKFSDEIISISSDSSDKGWDSDSMVGFFFMDWIFQDMDGSLSPFRGDHEGKDPVTDYDCTYCLEKWKPGEHKGSLIPCQHDSFCYHCAYGLFINAKPCPLCRRDISAVQSIMV</sequence>
<keyword evidence="1 3" id="KW-0863">Zinc-finger</keyword>
<feature type="compositionally biased region" description="Basic and acidic residues" evidence="4">
    <location>
        <begin position="617"/>
        <end position="639"/>
    </location>
</feature>
<dbReference type="GO" id="GO:0008270">
    <property type="term" value="F:zinc ion binding"/>
    <property type="evidence" value="ECO:0007669"/>
    <property type="project" value="UniProtKB-KW"/>
</dbReference>
<feature type="compositionally biased region" description="Basic residues" evidence="4">
    <location>
        <begin position="729"/>
        <end position="744"/>
    </location>
</feature>
<feature type="compositionally biased region" description="Basic and acidic residues" evidence="4">
    <location>
        <begin position="164"/>
        <end position="175"/>
    </location>
</feature>
<accession>A0AAE1HJ99</accession>
<dbReference type="AlphaFoldDB" id="A0AAE1HJ99"/>
<evidence type="ECO:0000256" key="4">
    <source>
        <dbReference type="SAM" id="MobiDB-lite"/>
    </source>
</evidence>
<feature type="region of interest" description="Disordered" evidence="4">
    <location>
        <begin position="60"/>
        <end position="79"/>
    </location>
</feature>
<evidence type="ECO:0000313" key="6">
    <source>
        <dbReference type="EMBL" id="KAK3921615.1"/>
    </source>
</evidence>
<feature type="compositionally biased region" description="Basic and acidic residues" evidence="4">
    <location>
        <begin position="518"/>
        <end position="529"/>
    </location>
</feature>
<name>A0AAE1HJ99_9NEOP</name>
<feature type="region of interest" description="Disordered" evidence="4">
    <location>
        <begin position="272"/>
        <end position="334"/>
    </location>
</feature>
<dbReference type="Gene3D" id="3.30.40.10">
    <property type="entry name" value="Zinc/RING finger domain, C3HC4 (zinc finger)"/>
    <property type="match status" value="1"/>
</dbReference>
<keyword evidence="1 3" id="KW-0479">Metal-binding</keyword>
<evidence type="ECO:0000256" key="2">
    <source>
        <dbReference type="ARBA" id="ARBA00022833"/>
    </source>
</evidence>
<evidence type="ECO:0000256" key="3">
    <source>
        <dbReference type="PROSITE-ProRule" id="PRU00175"/>
    </source>
</evidence>
<dbReference type="Pfam" id="PF13920">
    <property type="entry name" value="zf-C3HC4_3"/>
    <property type="match status" value="1"/>
</dbReference>
<dbReference type="EMBL" id="JAHWGI010001040">
    <property type="protein sequence ID" value="KAK3921615.1"/>
    <property type="molecule type" value="Genomic_DNA"/>
</dbReference>
<reference evidence="6" key="1">
    <citation type="submission" date="2021-07" db="EMBL/GenBank/DDBJ databases">
        <authorList>
            <person name="Catto M.A."/>
            <person name="Jacobson A."/>
            <person name="Kennedy G."/>
            <person name="Labadie P."/>
            <person name="Hunt B.G."/>
            <person name="Srinivasan R."/>
        </authorList>
    </citation>
    <scope>NUCLEOTIDE SEQUENCE</scope>
    <source>
        <strain evidence="6">PL_HMW_Pooled</strain>
        <tissue evidence="6">Head</tissue>
    </source>
</reference>
<evidence type="ECO:0000313" key="7">
    <source>
        <dbReference type="Proteomes" id="UP001219518"/>
    </source>
</evidence>
<reference evidence="6" key="2">
    <citation type="journal article" date="2023" name="BMC Genomics">
        <title>Pest status, molecular evolution, and epigenetic factors derived from the genome assembly of Frankliniella fusca, a thysanopteran phytovirus vector.</title>
        <authorList>
            <person name="Catto M.A."/>
            <person name="Labadie P.E."/>
            <person name="Jacobson A.L."/>
            <person name="Kennedy G.G."/>
            <person name="Srinivasan R."/>
            <person name="Hunt B.G."/>
        </authorList>
    </citation>
    <scope>NUCLEOTIDE SEQUENCE</scope>
    <source>
        <strain evidence="6">PL_HMW_Pooled</strain>
    </source>
</reference>
<comment type="caution">
    <text evidence="6">The sequence shown here is derived from an EMBL/GenBank/DDBJ whole genome shotgun (WGS) entry which is preliminary data.</text>
</comment>
<feature type="compositionally biased region" description="Polar residues" evidence="4">
    <location>
        <begin position="225"/>
        <end position="237"/>
    </location>
</feature>
<feature type="compositionally biased region" description="Basic and acidic residues" evidence="4">
    <location>
        <begin position="651"/>
        <end position="677"/>
    </location>
</feature>
<keyword evidence="2" id="KW-0862">Zinc</keyword>
<dbReference type="InterPro" id="IPR013083">
    <property type="entry name" value="Znf_RING/FYVE/PHD"/>
</dbReference>
<dbReference type="SMART" id="SM00184">
    <property type="entry name" value="RING"/>
    <property type="match status" value="1"/>
</dbReference>
<dbReference type="Proteomes" id="UP001219518">
    <property type="component" value="Unassembled WGS sequence"/>
</dbReference>
<evidence type="ECO:0000256" key="1">
    <source>
        <dbReference type="ARBA" id="ARBA00022771"/>
    </source>
</evidence>
<feature type="region of interest" description="Disordered" evidence="4">
    <location>
        <begin position="347"/>
        <end position="771"/>
    </location>
</feature>
<dbReference type="PROSITE" id="PS50089">
    <property type="entry name" value="ZF_RING_2"/>
    <property type="match status" value="1"/>
</dbReference>
<keyword evidence="7" id="KW-1185">Reference proteome</keyword>